<dbReference type="Pfam" id="PF26133">
    <property type="entry name" value="DUF8039"/>
    <property type="match status" value="1"/>
</dbReference>
<dbReference type="PROSITE" id="PS50879">
    <property type="entry name" value="RNASE_H_1"/>
    <property type="match status" value="1"/>
</dbReference>
<dbReference type="SUPFAM" id="SSF53098">
    <property type="entry name" value="Ribonuclease H-like"/>
    <property type="match status" value="2"/>
</dbReference>
<dbReference type="CDD" id="cd01647">
    <property type="entry name" value="RT_LTR"/>
    <property type="match status" value="1"/>
</dbReference>
<dbReference type="Pfam" id="PF00665">
    <property type="entry name" value="rve"/>
    <property type="match status" value="1"/>
</dbReference>
<reference evidence="4" key="1">
    <citation type="journal article" date="2005" name="BMC Biol.">
        <title>The sequence of rice chromosomes 11 and 12, rich in disease resistance genes and recent gene duplications.</title>
        <authorList>
            <consortium name="The rice chromosomes 11 and 12 sequencing consortia"/>
        </authorList>
    </citation>
    <scope>NUCLEOTIDE SEQUENCE [LARGE SCALE GENOMIC DNA]</scope>
</reference>
<reference evidence="4" key="2">
    <citation type="submission" date="2005-04" db="EMBL/GenBank/DDBJ databases">
        <authorList>
            <person name="Buell C.R."/>
            <person name="Wing R.A."/>
            <person name="McCombie W.A."/>
            <person name="Ouyang S."/>
        </authorList>
    </citation>
    <scope>NUCLEOTIDE SEQUENCE</scope>
</reference>
<feature type="compositionally biased region" description="Basic and acidic residues" evidence="1">
    <location>
        <begin position="159"/>
        <end position="175"/>
    </location>
</feature>
<dbReference type="Pfam" id="PF13456">
    <property type="entry name" value="RVT_3"/>
    <property type="match status" value="1"/>
</dbReference>
<proteinExistence type="predicted"/>
<dbReference type="InterPro" id="IPR001584">
    <property type="entry name" value="Integrase_cat-core"/>
</dbReference>
<feature type="compositionally biased region" description="Basic and acidic residues" evidence="1">
    <location>
        <begin position="1152"/>
        <end position="1164"/>
    </location>
</feature>
<name>Q2QU68_ORYSJ</name>
<dbReference type="InterPro" id="IPR043502">
    <property type="entry name" value="DNA/RNA_pol_sf"/>
</dbReference>
<dbReference type="InterPro" id="IPR041577">
    <property type="entry name" value="RT_RNaseH_2"/>
</dbReference>
<dbReference type="Pfam" id="PF00078">
    <property type="entry name" value="RVT_1"/>
    <property type="match status" value="1"/>
</dbReference>
<dbReference type="SUPFAM" id="SSF54001">
    <property type="entry name" value="Cysteine proteinases"/>
    <property type="match status" value="1"/>
</dbReference>
<feature type="domain" description="RNase H type-1" evidence="2">
    <location>
        <begin position="1618"/>
        <end position="1747"/>
    </location>
</feature>
<dbReference type="EMBL" id="DP000011">
    <property type="protein sequence ID" value="ABA97396.1"/>
    <property type="molecule type" value="Genomic_DNA"/>
</dbReference>
<dbReference type="SUPFAM" id="SSF56672">
    <property type="entry name" value="DNA/RNA polymerases"/>
    <property type="match status" value="1"/>
</dbReference>
<dbReference type="FunFam" id="3.10.10.10:FF:000003">
    <property type="entry name" value="Retrovirus-related Pol polyprotein from transposon 297-like Protein"/>
    <property type="match status" value="1"/>
</dbReference>
<dbReference type="Pfam" id="PF17919">
    <property type="entry name" value="RT_RNaseH_2"/>
    <property type="match status" value="1"/>
</dbReference>
<dbReference type="Gene3D" id="1.10.340.70">
    <property type="match status" value="1"/>
</dbReference>
<sequence length="2196" mass="248365">MAGPAMPCPSAMPGLASVPAVPSRLIGPRPIVAVHPVARVASHVVPRDFGRFVDPRFLEDVAEVSSVQEQGNYFTAFNYCFEMSALCKRTPSFLWLYPASYLLFRKDVVVVVPQVGVMADRDEEQILYDTIAEGSSQYWNEEEGNEDPNQYLNEEGNVERDAEGNQEGHVERDVEGNLEEEASGSQPSAGQKRARGQRGAVKKLEGRHIITEVDEDGRPSAPAEAAKNYDKVKRWTLKKMAEQFQSFKGDLYQKYILKGQTPNFDTFPKLRDHWDEFVAYKTSQQGQAMLERNKENAAKKKYHHHLGSGGYSVAMPKWEEMEASLLERGIKPATAKWPDRSKFWYYAHGGTLNPVDGSLVFSDQIREAARRLTDAVEASSQGTFRPDSEKDELSLALQTPEHPGRTRGKGVIPWKIGFREDIHTYRIRMRSKRDTEAKIVDLEYRVSSYELSMQEEVARKVDERMAAHRSHDPQPTIPPAMVSPSGNRSSCASTGQVGSQSMDAMQTQDETTCPVDDITQRIPCELHIPLKNLSIKVASGMAIPMDPSGTYHCRPIPAGYSKVEVQLVEGAYEDLELDYPRGDGETHLRDTSHAIILWRKWYIILPGRQAASRAPSPPALPSPPHAPTPSPPHAPAPSPPQAPAPTPPQAPAPTPPQAPRPTPSKSRAPQAPPTAPTRATKKAKVNAAKNKDLGGMSAPAKEAIKLSDYERTLKKASSRKSKPVPQLGEQPNQEIEPLVTGEDFGIQEFINDTKLTTDQLLRGAPIEKAEVKYMYELGKPLVKPEQLQSLPTQMYKFHQLYMEMSATGREMIGARIRDTDFLQGDDILWINFKGIYELYQLDALDVSIMSCWILMEIQRARRWGVFDTGFIDPQKVNVAMLDQYPQATEENLIHLLKAQHYKTFILLPYNTEAWYRFRHLVRGKWRERLMRKFNFPCAKQKHGTNLCGYYVCEYCHCLANQIITTRELDQILLLQEFAEFDARDDHCQPRLRAKPKLFATELAIFAKTLDDMQIPRSELKPSNAPFHGVIPGLSATPLGQITLPVTFGTRENFRTENISFEVADFETAYHAILGRPALAKFMAVPHYTYMMMKMPGPRGVLSLRSDIKQAVTCDKESCDMAQTREMASAREDIRLAAATASEGEVPATKTSKSGESEAKTKKIPLDPSDPTKTANNKDIFAWKPSDMPGIPREVIEHSLHVKEDAKPIKQRLRRFAQDRKDAIKEELTKLLAAGFIKEVLHPDWLANPVLVRKKTGQWRMCVDYTDLNKSCPKDPFGLPRIDQIRLKESDCLKTSFITPFGAYCYITMPFGLKNAGATYQRMIQRCFSTQIGRNVEAYVDDVVVKTKQKDDLISDLEETFASIRAFRMKLNPEKCTFGVPSGKLLGFMVSHRGIQANPEKVTAILNMKPPRTQKDVQKLTGCMAALSRFVSRLGERGMPFFKLLKKTDDFQWGPEAQKAFEDFKKLLTEPPVLASPHPQEPLLLYVSATSQVVSTVLVVEREEEGHVQKVQRPIYFVSEVLADTKTRYPQVQKLLYGILITTRKLSHYFQGHPVTVVTSFPLGDILHNREANGRIAKWALELMSLDISFKPRISIKSQALADFVAEWTECQEDTPAEKMEHWTMHFDGSKRLSGTGAGVVLISPTGERLSYVLWIHFSASHNVAEYEALLHGLRIAISLGIKRLIVRGDSQLVVNQVMKEWSCLDDNMMTYRQEVRKLEDKFDGLELSHVLRHNNEAADRLANFGSKREVAPSDVFVEHLYTPTVPHKDATQVAGTQDVAMVEADWREPLIRFLTSQELPQDKDEAERISRRSKLYVMHEAELYKKSPSGILQRCVSLEEGRQLLQDIHSGICGNHAAARTIVGKAYRQGFFWPTAVSDADKIVRTCEGCQFFARQIHLPAQELQTIPLSWPFAVWGLDMVGPFKKAVGGYTHLFVAIDKFSKWIEAKPVVTITADNARDFFINIVHRFGVPNRIITDNGTQFTGGVFKDFCEDFGIKICYASVAHPMSNGQVERANGMILQGIKARVFDRLKPYAGKWVQQLPSVLWSLRTTPSRATGQSPFFLVYGAEAMLPSEVEFESLRFRNFREDRYDEDRVDDLNRLEEVREAALIRSARYLQGLRRYHNRNVRSRAFLVGDLVLRKIQTTRDRHKLSPLWEGPFIISEVTRPGSYRLKREDGTLVDNSWNIEHLRRFYA</sequence>
<dbReference type="InterPro" id="IPR043128">
    <property type="entry name" value="Rev_trsase/Diguanyl_cyclase"/>
</dbReference>
<dbReference type="PANTHER" id="PTHR48475">
    <property type="entry name" value="RIBONUCLEASE H"/>
    <property type="match status" value="1"/>
</dbReference>
<dbReference type="InterPro" id="IPR000477">
    <property type="entry name" value="RT_dom"/>
</dbReference>
<protein>
    <submittedName>
        <fullName evidence="4">Retrotransposon protein, putative, Ty3-gypsy subclass</fullName>
    </submittedName>
</protein>
<evidence type="ECO:0000259" key="3">
    <source>
        <dbReference type="PROSITE" id="PS50994"/>
    </source>
</evidence>
<feature type="compositionally biased region" description="Pro residues" evidence="1">
    <location>
        <begin position="615"/>
        <end position="662"/>
    </location>
</feature>
<dbReference type="PROSITE" id="PS50994">
    <property type="entry name" value="INTEGRASE"/>
    <property type="match status" value="1"/>
</dbReference>
<dbReference type="Gene3D" id="3.30.420.10">
    <property type="entry name" value="Ribonuclease H-like superfamily/Ribonuclease H"/>
    <property type="match status" value="2"/>
</dbReference>
<organism evidence="4">
    <name type="scientific">Oryza sativa subsp. japonica</name>
    <name type="common">Rice</name>
    <dbReference type="NCBI Taxonomy" id="39947"/>
    <lineage>
        <taxon>Eukaryota</taxon>
        <taxon>Viridiplantae</taxon>
        <taxon>Streptophyta</taxon>
        <taxon>Embryophyta</taxon>
        <taxon>Tracheophyta</taxon>
        <taxon>Spermatophyta</taxon>
        <taxon>Magnoliopsida</taxon>
        <taxon>Liliopsida</taxon>
        <taxon>Poales</taxon>
        <taxon>Poaceae</taxon>
        <taxon>BOP clade</taxon>
        <taxon>Oryzoideae</taxon>
        <taxon>Oryzeae</taxon>
        <taxon>Oryzinae</taxon>
        <taxon>Oryza</taxon>
        <taxon>Oryza sativa</taxon>
    </lineage>
</organism>
<dbReference type="PANTHER" id="PTHR48475:SF2">
    <property type="entry name" value="RIBONUCLEASE H"/>
    <property type="match status" value="1"/>
</dbReference>
<feature type="compositionally biased region" description="Polar residues" evidence="1">
    <location>
        <begin position="484"/>
        <end position="511"/>
    </location>
</feature>
<dbReference type="InterPro" id="IPR058352">
    <property type="entry name" value="DUF8039"/>
</dbReference>
<dbReference type="GO" id="GO:0004523">
    <property type="term" value="F:RNA-DNA hybrid ribonuclease activity"/>
    <property type="evidence" value="ECO:0007669"/>
    <property type="project" value="InterPro"/>
</dbReference>
<dbReference type="GO" id="GO:0015074">
    <property type="term" value="P:DNA integration"/>
    <property type="evidence" value="ECO:0007669"/>
    <property type="project" value="InterPro"/>
</dbReference>
<feature type="region of interest" description="Disordered" evidence="1">
    <location>
        <begin position="611"/>
        <end position="699"/>
    </location>
</feature>
<dbReference type="InterPro" id="IPR036397">
    <property type="entry name" value="RNaseH_sf"/>
</dbReference>
<feature type="domain" description="Integrase catalytic" evidence="3">
    <location>
        <begin position="1904"/>
        <end position="2070"/>
    </location>
</feature>
<dbReference type="InterPro" id="IPR002156">
    <property type="entry name" value="RNaseH_domain"/>
</dbReference>
<dbReference type="CDD" id="cd09279">
    <property type="entry name" value="RNase_HI_like"/>
    <property type="match status" value="1"/>
</dbReference>
<dbReference type="GO" id="GO:0003676">
    <property type="term" value="F:nucleic acid binding"/>
    <property type="evidence" value="ECO:0007669"/>
    <property type="project" value="InterPro"/>
</dbReference>
<evidence type="ECO:0000259" key="2">
    <source>
        <dbReference type="PROSITE" id="PS50879"/>
    </source>
</evidence>
<dbReference type="Gene3D" id="3.10.10.10">
    <property type="entry name" value="HIV Type 1 Reverse Transcriptase, subunit A, domain 1"/>
    <property type="match status" value="1"/>
</dbReference>
<feature type="region of interest" description="Disordered" evidence="1">
    <location>
        <begin position="159"/>
        <end position="206"/>
    </location>
</feature>
<evidence type="ECO:0000313" key="4">
    <source>
        <dbReference type="EMBL" id="ABA97396.1"/>
    </source>
</evidence>
<feature type="region of interest" description="Disordered" evidence="1">
    <location>
        <begin position="465"/>
        <end position="511"/>
    </location>
</feature>
<reference evidence="4" key="3">
    <citation type="submission" date="2006-01" db="EMBL/GenBank/DDBJ databases">
        <authorList>
            <person name="Buell R."/>
        </authorList>
    </citation>
    <scope>NUCLEOTIDE SEQUENCE</scope>
</reference>
<dbReference type="InterPro" id="IPR038765">
    <property type="entry name" value="Papain-like_cys_pep_sf"/>
</dbReference>
<evidence type="ECO:0000256" key="1">
    <source>
        <dbReference type="SAM" id="MobiDB-lite"/>
    </source>
</evidence>
<dbReference type="Gene3D" id="3.30.70.270">
    <property type="match status" value="2"/>
</dbReference>
<dbReference type="InterPro" id="IPR012337">
    <property type="entry name" value="RNaseH-like_sf"/>
</dbReference>
<gene>
    <name evidence="4" type="ordered locus">LOC_Os12g17290</name>
</gene>
<accession>Q2QU68</accession>
<feature type="region of interest" description="Disordered" evidence="1">
    <location>
        <begin position="1137"/>
        <end position="1176"/>
    </location>
</feature>